<dbReference type="GO" id="GO:0015379">
    <property type="term" value="F:potassium:chloride symporter activity"/>
    <property type="evidence" value="ECO:0007669"/>
    <property type="project" value="InterPro"/>
</dbReference>
<protein>
    <submittedName>
        <fullName evidence="14">Trk system potassium uptake protein</fullName>
    </submittedName>
</protein>
<evidence type="ECO:0000256" key="11">
    <source>
        <dbReference type="ARBA" id="ARBA00023136"/>
    </source>
</evidence>
<feature type="transmembrane region" description="Helical" evidence="13">
    <location>
        <begin position="131"/>
        <end position="159"/>
    </location>
</feature>
<dbReference type="STRING" id="56780.SYN_02617"/>
<feature type="binding site" evidence="12">
    <location>
        <position position="110"/>
    </location>
    <ligand>
        <name>K(+)</name>
        <dbReference type="ChEBI" id="CHEBI:29103"/>
    </ligand>
</feature>
<keyword evidence="12" id="KW-0479">Metal-binding</keyword>
<feature type="binding site" evidence="12">
    <location>
        <position position="218"/>
    </location>
    <ligand>
        <name>K(+)</name>
        <dbReference type="ChEBI" id="CHEBI:29103"/>
    </ligand>
</feature>
<gene>
    <name evidence="14" type="ORF">SYN_02617</name>
</gene>
<feature type="transmembrane region" description="Helical" evidence="13">
    <location>
        <begin position="180"/>
        <end position="199"/>
    </location>
</feature>
<dbReference type="GO" id="GO:0046872">
    <property type="term" value="F:metal ion binding"/>
    <property type="evidence" value="ECO:0007669"/>
    <property type="project" value="UniProtKB-KW"/>
</dbReference>
<feature type="binding site" evidence="12">
    <location>
        <position position="431"/>
    </location>
    <ligand>
        <name>K(+)</name>
        <dbReference type="ChEBI" id="CHEBI:29103"/>
    </ligand>
</feature>
<dbReference type="InParanoid" id="Q2LX96"/>
<evidence type="ECO:0000256" key="7">
    <source>
        <dbReference type="ARBA" id="ARBA00022692"/>
    </source>
</evidence>
<dbReference type="PANTHER" id="PTHR32024">
    <property type="entry name" value="TRK SYSTEM POTASSIUM UPTAKE PROTEIN TRKG-RELATED"/>
    <property type="match status" value="1"/>
</dbReference>
<dbReference type="KEGG" id="sat:SYN_02617"/>
<comment type="subcellular location">
    <subcellularLocation>
        <location evidence="1">Cell inner membrane</location>
        <topology evidence="1">Multi-pass membrane protein</topology>
    </subcellularLocation>
</comment>
<evidence type="ECO:0000256" key="1">
    <source>
        <dbReference type="ARBA" id="ARBA00004429"/>
    </source>
</evidence>
<dbReference type="EMBL" id="CP000252">
    <property type="protein sequence ID" value="ABC78707.1"/>
    <property type="molecule type" value="Genomic_DNA"/>
</dbReference>
<keyword evidence="3" id="KW-0813">Transport</keyword>
<keyword evidence="11 13" id="KW-0472">Membrane</keyword>
<keyword evidence="4" id="KW-1003">Cell membrane</keyword>
<dbReference type="HOGENOM" id="CLU_030708_0_2_7"/>
<feature type="transmembrane region" description="Helical" evidence="13">
    <location>
        <begin position="272"/>
        <end position="291"/>
    </location>
</feature>
<dbReference type="FunCoup" id="Q2LX96">
    <property type="interactions" value="169"/>
</dbReference>
<evidence type="ECO:0000256" key="12">
    <source>
        <dbReference type="PIRSR" id="PIRSR006247-1"/>
    </source>
</evidence>
<evidence type="ECO:0000256" key="10">
    <source>
        <dbReference type="ARBA" id="ARBA00023065"/>
    </source>
</evidence>
<dbReference type="NCBIfam" id="TIGR00933">
    <property type="entry name" value="2a38"/>
    <property type="match status" value="1"/>
</dbReference>
<evidence type="ECO:0000256" key="3">
    <source>
        <dbReference type="ARBA" id="ARBA00022448"/>
    </source>
</evidence>
<dbReference type="Pfam" id="PF02386">
    <property type="entry name" value="TrkH"/>
    <property type="match status" value="1"/>
</dbReference>
<dbReference type="OrthoDB" id="9810952at2"/>
<feature type="transmembrane region" description="Helical" evidence="13">
    <location>
        <begin position="454"/>
        <end position="475"/>
    </location>
</feature>
<feature type="transmembrane region" description="Helical" evidence="13">
    <location>
        <begin position="233"/>
        <end position="252"/>
    </location>
</feature>
<sequence length="495" mass="54239">MKTGTVLHILGGLLLFLSAALLIPTPFSYYYQDGQIASFLWSALITALAGFLLRSLFVPEGDLGFRDGFAIVTLGWLGAAFFGALPFHFSGEFSGFLDCFFESMSGFTTTGSSVLEKVEVLAPSTHFWRTFIQWLGGMGIIVLSLAILPVLGIGGMQLFQAEVPGPTKDRLSPRIRDTARILWAVYLLLTLFETGLLMAGGLSAFDALCHSFATLATGGFSLYTPSIGKFNSLWVECVVAFFMFAAGVNFTLHYYVMQGRGSAYWKSDEFRFYLFLTLLATALLTVFNFAGKAYGSLGESLRYSLFQVCSIMTTTGFATADFDQWPYVSRFLLVCLMFFGGCAGSTAGGIKHVRVLLLWRHFRLQVFQLLHPKAVKAVKLDGTKVAPAVMQAVLGFFFLYIGVFASASMAVCAQGVDLITAVSAVATTLNNIGPGLGGVGPMANFGNLPDFSKLVLSVCMLVGRLELFTVMVLLFPSFWKETRKPLWFWQRKKLK</sequence>
<evidence type="ECO:0000256" key="9">
    <source>
        <dbReference type="ARBA" id="ARBA00022989"/>
    </source>
</evidence>
<keyword evidence="10" id="KW-0406">Ion transport</keyword>
<feature type="binding site" evidence="12">
    <location>
        <position position="314"/>
    </location>
    <ligand>
        <name>K(+)</name>
        <dbReference type="ChEBI" id="CHEBI:29103"/>
    </ligand>
</feature>
<dbReference type="PIRSF" id="PIRSF006247">
    <property type="entry name" value="TrkH"/>
    <property type="match status" value="1"/>
</dbReference>
<keyword evidence="8 12" id="KW-0630">Potassium</keyword>
<evidence type="ECO:0000256" key="2">
    <source>
        <dbReference type="ARBA" id="ARBA00009137"/>
    </source>
</evidence>
<keyword evidence="9 13" id="KW-1133">Transmembrane helix</keyword>
<keyword evidence="5" id="KW-0997">Cell inner membrane</keyword>
<dbReference type="Proteomes" id="UP000001933">
    <property type="component" value="Chromosome"/>
</dbReference>
<feature type="binding site" evidence="12">
    <location>
        <position position="315"/>
    </location>
    <ligand>
        <name>K(+)</name>
        <dbReference type="ChEBI" id="CHEBI:29103"/>
    </ligand>
</feature>
<dbReference type="PANTHER" id="PTHR32024:SF2">
    <property type="entry name" value="TRK SYSTEM POTASSIUM UPTAKE PROTEIN TRKG-RELATED"/>
    <property type="match status" value="1"/>
</dbReference>
<dbReference type="InterPro" id="IPR003445">
    <property type="entry name" value="Cat_transpt"/>
</dbReference>
<evidence type="ECO:0000256" key="4">
    <source>
        <dbReference type="ARBA" id="ARBA00022475"/>
    </source>
</evidence>
<evidence type="ECO:0000256" key="5">
    <source>
        <dbReference type="ARBA" id="ARBA00022519"/>
    </source>
</evidence>
<evidence type="ECO:0000313" key="15">
    <source>
        <dbReference type="Proteomes" id="UP000001933"/>
    </source>
</evidence>
<dbReference type="AlphaFoldDB" id="Q2LX96"/>
<dbReference type="GO" id="GO:0005886">
    <property type="term" value="C:plasma membrane"/>
    <property type="evidence" value="ECO:0007669"/>
    <property type="project" value="UniProtKB-SubCell"/>
</dbReference>
<feature type="transmembrane region" description="Helical" evidence="13">
    <location>
        <begin position="328"/>
        <end position="350"/>
    </location>
</feature>
<keyword evidence="15" id="KW-1185">Reference proteome</keyword>
<feature type="transmembrane region" description="Helical" evidence="13">
    <location>
        <begin position="303"/>
        <end position="322"/>
    </location>
</feature>
<evidence type="ECO:0000256" key="6">
    <source>
        <dbReference type="ARBA" id="ARBA00022538"/>
    </source>
</evidence>
<keyword evidence="7 13" id="KW-0812">Transmembrane</keyword>
<feature type="transmembrane region" description="Helical" evidence="13">
    <location>
        <begin position="69"/>
        <end position="89"/>
    </location>
</feature>
<proteinExistence type="inferred from homology"/>
<accession>Q2LX96</accession>
<evidence type="ECO:0000256" key="8">
    <source>
        <dbReference type="ARBA" id="ARBA00022958"/>
    </source>
</evidence>
<feature type="transmembrane region" description="Helical" evidence="13">
    <location>
        <begin position="393"/>
        <end position="416"/>
    </location>
</feature>
<name>Q2LX96_SYNAS</name>
<feature type="transmembrane region" description="Helical" evidence="13">
    <location>
        <begin position="38"/>
        <end position="57"/>
    </location>
</feature>
<organism evidence="14 15">
    <name type="scientific">Syntrophus aciditrophicus (strain SB)</name>
    <dbReference type="NCBI Taxonomy" id="56780"/>
    <lineage>
        <taxon>Bacteria</taxon>
        <taxon>Pseudomonadati</taxon>
        <taxon>Thermodesulfobacteriota</taxon>
        <taxon>Syntrophia</taxon>
        <taxon>Syntrophales</taxon>
        <taxon>Syntrophaceae</taxon>
        <taxon>Syntrophus</taxon>
    </lineage>
</organism>
<dbReference type="eggNOG" id="COG0168">
    <property type="taxonomic scope" value="Bacteria"/>
</dbReference>
<evidence type="ECO:0000313" key="14">
    <source>
        <dbReference type="EMBL" id="ABC78707.1"/>
    </source>
</evidence>
<comment type="similarity">
    <text evidence="2">Belongs to the TrkH potassium transport family.</text>
</comment>
<reference evidence="14 15" key="1">
    <citation type="journal article" date="2007" name="Proc. Natl. Acad. Sci. U.S.A.">
        <title>The genome of Syntrophus aciditrophicus: life at the thermodynamic limit of microbial growth.</title>
        <authorList>
            <person name="McInerney M.J."/>
            <person name="Rohlin L."/>
            <person name="Mouttaki H."/>
            <person name="Kim U."/>
            <person name="Krupp R.S."/>
            <person name="Rios-Hernandez L."/>
            <person name="Sieber J."/>
            <person name="Struchtemeyer C.G."/>
            <person name="Bhattacharyya A."/>
            <person name="Campbell J.W."/>
            <person name="Gunsalus R.P."/>
        </authorList>
    </citation>
    <scope>NUCLEOTIDE SEQUENCE [LARGE SCALE GENOMIC DNA]</scope>
    <source>
        <strain evidence="14 15">SB</strain>
    </source>
</reference>
<keyword evidence="6" id="KW-0633">Potassium transport</keyword>
<dbReference type="RefSeq" id="WP_011418724.1">
    <property type="nucleotide sequence ID" value="NC_007759.1"/>
</dbReference>
<feature type="binding site" evidence="12">
    <location>
        <position position="109"/>
    </location>
    <ligand>
        <name>K(+)</name>
        <dbReference type="ChEBI" id="CHEBI:29103"/>
    </ligand>
</feature>
<dbReference type="InterPro" id="IPR004772">
    <property type="entry name" value="TrkH"/>
</dbReference>
<evidence type="ECO:0000256" key="13">
    <source>
        <dbReference type="SAM" id="Phobius"/>
    </source>
</evidence>